<dbReference type="EMBL" id="CAJPIZ010001142">
    <property type="protein sequence ID" value="CAG2102956.1"/>
    <property type="molecule type" value="Genomic_DNA"/>
</dbReference>
<dbReference type="PANTHER" id="PTHR24302">
    <property type="entry name" value="CYTOCHROME P450 FAMILY 3"/>
    <property type="match status" value="1"/>
</dbReference>
<evidence type="ECO:0000256" key="2">
    <source>
        <dbReference type="ARBA" id="ARBA00022617"/>
    </source>
</evidence>
<name>A0A7R9KG76_9ACAR</name>
<dbReference type="InterPro" id="IPR036396">
    <property type="entry name" value="Cyt_P450_sf"/>
</dbReference>
<evidence type="ECO:0000256" key="6">
    <source>
        <dbReference type="ARBA" id="ARBA00023033"/>
    </source>
</evidence>
<gene>
    <name evidence="7" type="ORF">OSB1V03_LOCUS2989</name>
</gene>
<keyword evidence="4" id="KW-0560">Oxidoreductase</keyword>
<reference evidence="7" key="1">
    <citation type="submission" date="2020-11" db="EMBL/GenBank/DDBJ databases">
        <authorList>
            <person name="Tran Van P."/>
        </authorList>
    </citation>
    <scope>NUCLEOTIDE SEQUENCE</scope>
</reference>
<comment type="similarity">
    <text evidence="1">Belongs to the cytochrome P450 family.</text>
</comment>
<dbReference type="GO" id="GO:0020037">
    <property type="term" value="F:heme binding"/>
    <property type="evidence" value="ECO:0007669"/>
    <property type="project" value="InterPro"/>
</dbReference>
<dbReference type="EMBL" id="OC855717">
    <property type="protein sequence ID" value="CAD7622526.1"/>
    <property type="molecule type" value="Genomic_DNA"/>
</dbReference>
<dbReference type="GO" id="GO:0005506">
    <property type="term" value="F:iron ion binding"/>
    <property type="evidence" value="ECO:0007669"/>
    <property type="project" value="InterPro"/>
</dbReference>
<evidence type="ECO:0000313" key="8">
    <source>
        <dbReference type="Proteomes" id="UP000759131"/>
    </source>
</evidence>
<evidence type="ECO:0000256" key="4">
    <source>
        <dbReference type="ARBA" id="ARBA00023002"/>
    </source>
</evidence>
<evidence type="ECO:0008006" key="9">
    <source>
        <dbReference type="Google" id="ProtNLM"/>
    </source>
</evidence>
<dbReference type="InterPro" id="IPR050705">
    <property type="entry name" value="Cytochrome_P450_3A"/>
</dbReference>
<organism evidence="7">
    <name type="scientific">Medioppia subpectinata</name>
    <dbReference type="NCBI Taxonomy" id="1979941"/>
    <lineage>
        <taxon>Eukaryota</taxon>
        <taxon>Metazoa</taxon>
        <taxon>Ecdysozoa</taxon>
        <taxon>Arthropoda</taxon>
        <taxon>Chelicerata</taxon>
        <taxon>Arachnida</taxon>
        <taxon>Acari</taxon>
        <taxon>Acariformes</taxon>
        <taxon>Sarcoptiformes</taxon>
        <taxon>Oribatida</taxon>
        <taxon>Brachypylina</taxon>
        <taxon>Oppioidea</taxon>
        <taxon>Oppiidae</taxon>
        <taxon>Medioppia</taxon>
    </lineage>
</organism>
<evidence type="ECO:0000256" key="3">
    <source>
        <dbReference type="ARBA" id="ARBA00022723"/>
    </source>
</evidence>
<evidence type="ECO:0000256" key="5">
    <source>
        <dbReference type="ARBA" id="ARBA00023004"/>
    </source>
</evidence>
<dbReference type="Gene3D" id="1.10.630.10">
    <property type="entry name" value="Cytochrome P450"/>
    <property type="match status" value="1"/>
</dbReference>
<dbReference type="InterPro" id="IPR001128">
    <property type="entry name" value="Cyt_P450"/>
</dbReference>
<sequence length="126" mass="14438">MDLCLIIYNIYNKGPKPLPIFGNLLSYFITARPHLAVQWQKLYGTVYGIYSGNRPVLIVAEPELIKQICVKDFNVFTDRNTNTRRHPILSRHLVAESGDDWKRIRSIVTPTFSSGKMKKMLSAIIT</sequence>
<dbReference type="SUPFAM" id="SSF48264">
    <property type="entry name" value="Cytochrome P450"/>
    <property type="match status" value="1"/>
</dbReference>
<dbReference type="OrthoDB" id="2789670at2759"/>
<evidence type="ECO:0000313" key="7">
    <source>
        <dbReference type="EMBL" id="CAD7622526.1"/>
    </source>
</evidence>
<protein>
    <recommendedName>
        <fullName evidence="9">Cytochrome P450</fullName>
    </recommendedName>
</protein>
<keyword evidence="8" id="KW-1185">Reference proteome</keyword>
<keyword evidence="3" id="KW-0479">Metal-binding</keyword>
<accession>A0A7R9KG76</accession>
<dbReference type="GO" id="GO:0008395">
    <property type="term" value="F:steroid hydroxylase activity"/>
    <property type="evidence" value="ECO:0007669"/>
    <property type="project" value="TreeGrafter"/>
</dbReference>
<dbReference type="AlphaFoldDB" id="A0A7R9KG76"/>
<keyword evidence="2" id="KW-0349">Heme</keyword>
<keyword evidence="5" id="KW-0408">Iron</keyword>
<proteinExistence type="inferred from homology"/>
<dbReference type="Proteomes" id="UP000759131">
    <property type="component" value="Unassembled WGS sequence"/>
</dbReference>
<dbReference type="PANTHER" id="PTHR24302:SF15">
    <property type="entry name" value="FATTY-ACID PEROXYGENASE"/>
    <property type="match status" value="1"/>
</dbReference>
<evidence type="ECO:0000256" key="1">
    <source>
        <dbReference type="ARBA" id="ARBA00010617"/>
    </source>
</evidence>
<keyword evidence="6" id="KW-0503">Monooxygenase</keyword>
<dbReference type="GO" id="GO:0016705">
    <property type="term" value="F:oxidoreductase activity, acting on paired donors, with incorporation or reduction of molecular oxygen"/>
    <property type="evidence" value="ECO:0007669"/>
    <property type="project" value="InterPro"/>
</dbReference>
<dbReference type="Pfam" id="PF00067">
    <property type="entry name" value="p450"/>
    <property type="match status" value="1"/>
</dbReference>